<name>A0A841TFW9_9BACL</name>
<dbReference type="SUPFAM" id="SSF51735">
    <property type="entry name" value="NAD(P)-binding Rossmann-fold domains"/>
    <property type="match status" value="1"/>
</dbReference>
<dbReference type="Proteomes" id="UP000574133">
    <property type="component" value="Unassembled WGS sequence"/>
</dbReference>
<dbReference type="InterPro" id="IPR013118">
    <property type="entry name" value="Mannitol_DH_C"/>
</dbReference>
<evidence type="ECO:0000313" key="7">
    <source>
        <dbReference type="Proteomes" id="UP000574133"/>
    </source>
</evidence>
<dbReference type="GO" id="GO:0005829">
    <property type="term" value="C:cytosol"/>
    <property type="evidence" value="ECO:0007669"/>
    <property type="project" value="TreeGrafter"/>
</dbReference>
<dbReference type="GO" id="GO:0019592">
    <property type="term" value="P:mannitol catabolic process"/>
    <property type="evidence" value="ECO:0007669"/>
    <property type="project" value="TreeGrafter"/>
</dbReference>
<keyword evidence="1" id="KW-0560">Oxidoreductase</keyword>
<dbReference type="EMBL" id="JACJVN010000065">
    <property type="protein sequence ID" value="MBB6678995.1"/>
    <property type="molecule type" value="Genomic_DNA"/>
</dbReference>
<evidence type="ECO:0000313" key="6">
    <source>
        <dbReference type="EMBL" id="MBB6678995.1"/>
    </source>
</evidence>
<dbReference type="GO" id="GO:0008926">
    <property type="term" value="F:mannitol-1-phosphate 5-dehydrogenase activity"/>
    <property type="evidence" value="ECO:0007669"/>
    <property type="project" value="UniProtKB-EC"/>
</dbReference>
<dbReference type="Pfam" id="PF08125">
    <property type="entry name" value="Mannitol_dh_C"/>
    <property type="match status" value="1"/>
</dbReference>
<comment type="catalytic activity">
    <reaction evidence="3">
        <text>D-mannitol 1-phosphate + NAD(+) = beta-D-fructose 6-phosphate + NADH + H(+)</text>
        <dbReference type="Rhea" id="RHEA:19661"/>
        <dbReference type="ChEBI" id="CHEBI:15378"/>
        <dbReference type="ChEBI" id="CHEBI:57540"/>
        <dbReference type="ChEBI" id="CHEBI:57634"/>
        <dbReference type="ChEBI" id="CHEBI:57945"/>
        <dbReference type="ChEBI" id="CHEBI:61381"/>
        <dbReference type="EC" id="1.1.1.17"/>
    </reaction>
</comment>
<dbReference type="GO" id="GO:0019698">
    <property type="term" value="P:D-galacturonate catabolic process"/>
    <property type="evidence" value="ECO:0007669"/>
    <property type="project" value="TreeGrafter"/>
</dbReference>
<dbReference type="Gene3D" id="1.10.1040.10">
    <property type="entry name" value="N-(1-d-carboxylethyl)-l-norvaline Dehydrogenase, domain 2"/>
    <property type="match status" value="1"/>
</dbReference>
<evidence type="ECO:0000256" key="3">
    <source>
        <dbReference type="ARBA" id="ARBA00048615"/>
    </source>
</evidence>
<dbReference type="Pfam" id="PF01232">
    <property type="entry name" value="Mannitol_dh"/>
    <property type="match status" value="1"/>
</dbReference>
<organism evidence="6 7">
    <name type="scientific">Cohnella lubricantis</name>
    <dbReference type="NCBI Taxonomy" id="2163172"/>
    <lineage>
        <taxon>Bacteria</taxon>
        <taxon>Bacillati</taxon>
        <taxon>Bacillota</taxon>
        <taxon>Bacilli</taxon>
        <taxon>Bacillales</taxon>
        <taxon>Paenibacillaceae</taxon>
        <taxon>Cohnella</taxon>
    </lineage>
</organism>
<dbReference type="PANTHER" id="PTHR30524:SF0">
    <property type="entry name" value="ALTRONATE OXIDOREDUCTASE-RELATED"/>
    <property type="match status" value="1"/>
</dbReference>
<protein>
    <submittedName>
        <fullName evidence="6">Tagaturonate reductase</fullName>
    </submittedName>
</protein>
<keyword evidence="7" id="KW-1185">Reference proteome</keyword>
<dbReference type="InterPro" id="IPR013131">
    <property type="entry name" value="Mannitol_DH_N"/>
</dbReference>
<dbReference type="PANTHER" id="PTHR30524">
    <property type="entry name" value="MANNITOL-1-PHOSPHATE 5-DEHYDROGENASE"/>
    <property type="match status" value="1"/>
</dbReference>
<feature type="domain" description="Mannitol dehydrogenase C-terminal" evidence="5">
    <location>
        <begin position="288"/>
        <end position="494"/>
    </location>
</feature>
<dbReference type="InterPro" id="IPR008927">
    <property type="entry name" value="6-PGluconate_DH-like_C_sf"/>
</dbReference>
<comment type="caution">
    <text evidence="6">The sequence shown here is derived from an EMBL/GenBank/DDBJ whole genome shotgun (WGS) entry which is preliminary data.</text>
</comment>
<accession>A0A841TFW9</accession>
<dbReference type="AlphaFoldDB" id="A0A841TFW9"/>
<dbReference type="Gene3D" id="3.40.50.720">
    <property type="entry name" value="NAD(P)-binding Rossmann-like Domain"/>
    <property type="match status" value="1"/>
</dbReference>
<reference evidence="6 7" key="1">
    <citation type="submission" date="2020-08" db="EMBL/GenBank/DDBJ databases">
        <title>Cohnella phylogeny.</title>
        <authorList>
            <person name="Dunlap C."/>
        </authorList>
    </citation>
    <scope>NUCLEOTIDE SEQUENCE [LARGE SCALE GENOMIC DNA]</scope>
    <source>
        <strain evidence="6 7">DSM 103658</strain>
    </source>
</reference>
<evidence type="ECO:0000259" key="4">
    <source>
        <dbReference type="Pfam" id="PF01232"/>
    </source>
</evidence>
<proteinExistence type="predicted"/>
<keyword evidence="2" id="KW-0520">NAD</keyword>
<evidence type="ECO:0000256" key="1">
    <source>
        <dbReference type="ARBA" id="ARBA00023002"/>
    </source>
</evidence>
<feature type="domain" description="Mannitol dehydrogenase N-terminal" evidence="4">
    <location>
        <begin position="30"/>
        <end position="266"/>
    </location>
</feature>
<gene>
    <name evidence="6" type="ORF">H4Q31_17025</name>
</gene>
<dbReference type="InterPro" id="IPR036291">
    <property type="entry name" value="NAD(P)-bd_dom_sf"/>
</dbReference>
<sequence length="499" mass="56143">MPKEPLRLIRAALTGEDAEQYERLMGYPVKVLQIGEGSFLRGFADWMIHRCNKQGLFEGGVAVSQPRPSGAAKLAELKRQDGLYHQWIRGLQGGKTVDELELVSVFSRMIDPYEEWGEFLALADGPELEAVVSNTTEAGLTYQPSEWAPDHPVLSYPGKLAVFLHRRFERFQGDPASGLLLLPCELVERNGDKLRDIVLRHAQDWGLPEAFSKWIREHNRFLNSLVDRIVTGYPEAEAEERLAELGVEDRLLNAAEPYHLWAIEGEPELDAVLPFARAGLNVRWVDELQPYQLRKVRILNGAHTLIASVGLLNGLSEVREAVEHPVYGEFIRGAIMDEIVPMVPLPEEEMRRYAEEVLERFANPFVRHKLADISLNSLSKFKVRLLPTLEAYVERTGELPPRITQAFASLLRLYRARETDGGYAGSRLNGEPIALRDDPEALAELAALWAGVDRGERGMTELVAELLSRSAWWGRDLNEVAGLREALADALTRMEAMAE</sequence>
<dbReference type="SUPFAM" id="SSF48179">
    <property type="entry name" value="6-phosphogluconate dehydrogenase C-terminal domain-like"/>
    <property type="match status" value="1"/>
</dbReference>
<dbReference type="NCBIfam" id="NF002969">
    <property type="entry name" value="PRK03643.1"/>
    <property type="match status" value="1"/>
</dbReference>
<dbReference type="GO" id="GO:0009026">
    <property type="term" value="F:tagaturonate reductase activity"/>
    <property type="evidence" value="ECO:0007669"/>
    <property type="project" value="TreeGrafter"/>
</dbReference>
<evidence type="ECO:0000259" key="5">
    <source>
        <dbReference type="Pfam" id="PF08125"/>
    </source>
</evidence>
<dbReference type="InterPro" id="IPR013328">
    <property type="entry name" value="6PGD_dom2"/>
</dbReference>
<evidence type="ECO:0000256" key="2">
    <source>
        <dbReference type="ARBA" id="ARBA00023027"/>
    </source>
</evidence>